<protein>
    <submittedName>
        <fullName evidence="3">Uncharacterized protein</fullName>
    </submittedName>
</protein>
<feature type="transmembrane region" description="Helical" evidence="2">
    <location>
        <begin position="131"/>
        <end position="150"/>
    </location>
</feature>
<evidence type="ECO:0000313" key="4">
    <source>
        <dbReference type="Proteomes" id="UP001634394"/>
    </source>
</evidence>
<proteinExistence type="predicted"/>
<dbReference type="EMBL" id="JBJQND010000006">
    <property type="protein sequence ID" value="KAL3874857.1"/>
    <property type="molecule type" value="Genomic_DNA"/>
</dbReference>
<feature type="compositionally biased region" description="Low complexity" evidence="1">
    <location>
        <begin position="47"/>
        <end position="60"/>
    </location>
</feature>
<name>A0ABD3WQU3_SINWO</name>
<sequence>MHRIRKLFGLDEDDSISLKMETREDVEKKNAQNIINASQMQTKESLSNQSTQNINNNSSSVTPGSSAEIELGPTRRAYNQVDAFLRRHVPLKEGDCLSCKLLGTGTPVLGAAFVVWYGKKYMHMYHGKNKISYVASNFFLTIFLLTLAAARYTDNSIFRTAKTNDEKEMKLTEHVRLLLQEDIQSLKNNYEKYFPPKDDKEK</sequence>
<organism evidence="3 4">
    <name type="scientific">Sinanodonta woodiana</name>
    <name type="common">Chinese pond mussel</name>
    <name type="synonym">Anodonta woodiana</name>
    <dbReference type="NCBI Taxonomy" id="1069815"/>
    <lineage>
        <taxon>Eukaryota</taxon>
        <taxon>Metazoa</taxon>
        <taxon>Spiralia</taxon>
        <taxon>Lophotrochozoa</taxon>
        <taxon>Mollusca</taxon>
        <taxon>Bivalvia</taxon>
        <taxon>Autobranchia</taxon>
        <taxon>Heteroconchia</taxon>
        <taxon>Palaeoheterodonta</taxon>
        <taxon>Unionida</taxon>
        <taxon>Unionoidea</taxon>
        <taxon>Unionidae</taxon>
        <taxon>Unioninae</taxon>
        <taxon>Sinanodonta</taxon>
    </lineage>
</organism>
<dbReference type="EMBL" id="JBJQND010000006">
    <property type="protein sequence ID" value="KAL3874858.1"/>
    <property type="molecule type" value="Genomic_DNA"/>
</dbReference>
<keyword evidence="2" id="KW-1133">Transmembrane helix</keyword>
<reference evidence="3 4" key="1">
    <citation type="submission" date="2024-11" db="EMBL/GenBank/DDBJ databases">
        <title>Chromosome-level genome assembly of the freshwater bivalve Anodonta woodiana.</title>
        <authorList>
            <person name="Chen X."/>
        </authorList>
    </citation>
    <scope>NUCLEOTIDE SEQUENCE [LARGE SCALE GENOMIC DNA]</scope>
    <source>
        <strain evidence="3">MN2024</strain>
        <tissue evidence="3">Gills</tissue>
    </source>
</reference>
<evidence type="ECO:0000313" key="3">
    <source>
        <dbReference type="EMBL" id="KAL3874855.1"/>
    </source>
</evidence>
<feature type="region of interest" description="Disordered" evidence="1">
    <location>
        <begin position="41"/>
        <end position="68"/>
    </location>
</feature>
<comment type="caution">
    <text evidence="3">The sequence shown here is derived from an EMBL/GenBank/DDBJ whole genome shotgun (WGS) entry which is preliminary data.</text>
</comment>
<evidence type="ECO:0000256" key="2">
    <source>
        <dbReference type="SAM" id="Phobius"/>
    </source>
</evidence>
<keyword evidence="2" id="KW-0812">Transmembrane</keyword>
<evidence type="ECO:0000256" key="1">
    <source>
        <dbReference type="SAM" id="MobiDB-lite"/>
    </source>
</evidence>
<feature type="transmembrane region" description="Helical" evidence="2">
    <location>
        <begin position="101"/>
        <end position="119"/>
    </location>
</feature>
<keyword evidence="4" id="KW-1185">Reference proteome</keyword>
<gene>
    <name evidence="3" type="ORF">ACJMK2_037815</name>
</gene>
<dbReference type="EMBL" id="JBJQND010000006">
    <property type="protein sequence ID" value="KAL3874856.1"/>
    <property type="molecule type" value="Genomic_DNA"/>
</dbReference>
<accession>A0ABD3WQU3</accession>
<dbReference type="Proteomes" id="UP001634394">
    <property type="component" value="Unassembled WGS sequence"/>
</dbReference>
<dbReference type="EMBL" id="JBJQND010000006">
    <property type="protein sequence ID" value="KAL3874855.1"/>
    <property type="molecule type" value="Genomic_DNA"/>
</dbReference>
<dbReference type="AlphaFoldDB" id="A0ABD3WQU3"/>
<keyword evidence="2" id="KW-0472">Membrane</keyword>